<dbReference type="RefSeq" id="WP_190352045.1">
    <property type="nucleotide sequence ID" value="NZ_JACJPY010000060.1"/>
</dbReference>
<dbReference type="AlphaFoldDB" id="A0A926Z7F4"/>
<evidence type="ECO:0000313" key="4">
    <source>
        <dbReference type="Proteomes" id="UP000631421"/>
    </source>
</evidence>
<dbReference type="Proteomes" id="UP000631421">
    <property type="component" value="Unassembled WGS sequence"/>
</dbReference>
<evidence type="ECO:0000256" key="1">
    <source>
        <dbReference type="ARBA" id="ARBA00005953"/>
    </source>
</evidence>
<protein>
    <submittedName>
        <fullName evidence="3">Acyl-CoA thioesterase</fullName>
    </submittedName>
</protein>
<dbReference type="SUPFAM" id="SSF54637">
    <property type="entry name" value="Thioesterase/thiol ester dehydrase-isomerase"/>
    <property type="match status" value="1"/>
</dbReference>
<keyword evidence="2" id="KW-0378">Hydrolase</keyword>
<proteinExistence type="inferred from homology"/>
<dbReference type="InterPro" id="IPR006684">
    <property type="entry name" value="YbgC/YbaW"/>
</dbReference>
<name>A0A926Z7F4_9CYAN</name>
<dbReference type="PIRSF" id="PIRSF003230">
    <property type="entry name" value="YbgC"/>
    <property type="match status" value="1"/>
</dbReference>
<keyword evidence="4" id="KW-1185">Reference proteome</keyword>
<evidence type="ECO:0000313" key="3">
    <source>
        <dbReference type="EMBL" id="MBD2151627.1"/>
    </source>
</evidence>
<comment type="similarity">
    <text evidence="1">Belongs to the 4-hydroxybenzoyl-CoA thioesterase family.</text>
</comment>
<dbReference type="EMBL" id="JACJPY010000060">
    <property type="protein sequence ID" value="MBD2151627.1"/>
    <property type="molecule type" value="Genomic_DNA"/>
</dbReference>
<comment type="caution">
    <text evidence="3">The sequence shown here is derived from an EMBL/GenBank/DDBJ whole genome shotgun (WGS) entry which is preliminary data.</text>
</comment>
<accession>A0A926Z7F4</accession>
<gene>
    <name evidence="3" type="ORF">H6F44_16075</name>
</gene>
<reference evidence="3" key="1">
    <citation type="journal article" date="2015" name="ISME J.">
        <title>Draft Genome Sequence of Streptomyces incarnatus NRRL8089, which Produces the Nucleoside Antibiotic Sinefungin.</title>
        <authorList>
            <person name="Oshima K."/>
            <person name="Hattori M."/>
            <person name="Shimizu H."/>
            <person name="Fukuda K."/>
            <person name="Nemoto M."/>
            <person name="Inagaki K."/>
            <person name="Tamura T."/>
        </authorList>
    </citation>
    <scope>NUCLEOTIDE SEQUENCE</scope>
    <source>
        <strain evidence="3">FACHB-1277</strain>
    </source>
</reference>
<dbReference type="GO" id="GO:0047617">
    <property type="term" value="F:fatty acyl-CoA hydrolase activity"/>
    <property type="evidence" value="ECO:0007669"/>
    <property type="project" value="TreeGrafter"/>
</dbReference>
<dbReference type="InterPro" id="IPR029069">
    <property type="entry name" value="HotDog_dom_sf"/>
</dbReference>
<reference evidence="3" key="2">
    <citation type="submission" date="2020-08" db="EMBL/GenBank/DDBJ databases">
        <authorList>
            <person name="Chen M."/>
            <person name="Teng W."/>
            <person name="Zhao L."/>
            <person name="Hu C."/>
            <person name="Zhou Y."/>
            <person name="Han B."/>
            <person name="Song L."/>
            <person name="Shu W."/>
        </authorList>
    </citation>
    <scope>NUCLEOTIDE SEQUENCE</scope>
    <source>
        <strain evidence="3">FACHB-1277</strain>
    </source>
</reference>
<dbReference type="CDD" id="cd00586">
    <property type="entry name" value="4HBT"/>
    <property type="match status" value="1"/>
</dbReference>
<dbReference type="PANTHER" id="PTHR31793">
    <property type="entry name" value="4-HYDROXYBENZOYL-COA THIOESTERASE FAMILY MEMBER"/>
    <property type="match status" value="1"/>
</dbReference>
<dbReference type="Pfam" id="PF13279">
    <property type="entry name" value="4HBT_2"/>
    <property type="match status" value="1"/>
</dbReference>
<dbReference type="Gene3D" id="3.10.129.10">
    <property type="entry name" value="Hotdog Thioesterase"/>
    <property type="match status" value="1"/>
</dbReference>
<dbReference type="PANTHER" id="PTHR31793:SF37">
    <property type="entry name" value="ACYL-COA THIOESTER HYDROLASE YBGC"/>
    <property type="match status" value="1"/>
</dbReference>
<organism evidence="3 4">
    <name type="scientific">Pseudanabaena cinerea FACHB-1277</name>
    <dbReference type="NCBI Taxonomy" id="2949581"/>
    <lineage>
        <taxon>Bacteria</taxon>
        <taxon>Bacillati</taxon>
        <taxon>Cyanobacteriota</taxon>
        <taxon>Cyanophyceae</taxon>
        <taxon>Pseudanabaenales</taxon>
        <taxon>Pseudanabaenaceae</taxon>
        <taxon>Pseudanabaena</taxon>
        <taxon>Pseudanabaena cinerea</taxon>
    </lineage>
</organism>
<dbReference type="InterPro" id="IPR050563">
    <property type="entry name" value="4-hydroxybenzoyl-CoA_TE"/>
</dbReference>
<sequence length="138" mass="15364">MPQPFIYDRQIHFADTDAAGVVYFANGLKICHEAYEASLAAANINLRTFFKGEAIAVPITHASIDFFKPMFCGDLVAISLKATLLTPASFQIDYQIYQPEPKTKAIANATTKHICIDAQRQRCSLAPELLQWLELTTI</sequence>
<evidence type="ECO:0000256" key="2">
    <source>
        <dbReference type="ARBA" id="ARBA00022801"/>
    </source>
</evidence>